<evidence type="ECO:0000313" key="4">
    <source>
        <dbReference type="EMBL" id="KZN12025.1"/>
    </source>
</evidence>
<keyword evidence="3" id="KW-0012">Acyltransferase</keyword>
<keyword evidence="6" id="KW-1185">Reference proteome</keyword>
<name>A0A166JCQ6_DAUCS</name>
<proteinExistence type="inferred from homology"/>
<dbReference type="AlphaFoldDB" id="A0A166JCQ6"/>
<reference evidence="4" key="1">
    <citation type="journal article" date="2016" name="Nat. Genet.">
        <title>A high-quality carrot genome assembly provides new insights into carotenoid accumulation and asterid genome evolution.</title>
        <authorList>
            <person name="Iorizzo M."/>
            <person name="Ellison S."/>
            <person name="Senalik D."/>
            <person name="Zeng P."/>
            <person name="Satapoomin P."/>
            <person name="Huang J."/>
            <person name="Bowman M."/>
            <person name="Iovene M."/>
            <person name="Sanseverino W."/>
            <person name="Cavagnaro P."/>
            <person name="Yildiz M."/>
            <person name="Macko-Podgorni A."/>
            <person name="Moranska E."/>
            <person name="Grzebelus E."/>
            <person name="Grzebelus D."/>
            <person name="Ashrafi H."/>
            <person name="Zheng Z."/>
            <person name="Cheng S."/>
            <person name="Spooner D."/>
            <person name="Van Deynze A."/>
            <person name="Simon P."/>
        </authorList>
    </citation>
    <scope>NUCLEOTIDE SEQUENCE [LARGE SCALE GENOMIC DNA]</scope>
    <source>
        <tissue evidence="4">Leaf</tissue>
    </source>
</reference>
<organism evidence="4">
    <name type="scientific">Daucus carota subsp. sativus</name>
    <name type="common">Carrot</name>
    <dbReference type="NCBI Taxonomy" id="79200"/>
    <lineage>
        <taxon>Eukaryota</taxon>
        <taxon>Viridiplantae</taxon>
        <taxon>Streptophyta</taxon>
        <taxon>Embryophyta</taxon>
        <taxon>Tracheophyta</taxon>
        <taxon>Spermatophyta</taxon>
        <taxon>Magnoliopsida</taxon>
        <taxon>eudicotyledons</taxon>
        <taxon>Gunneridae</taxon>
        <taxon>Pentapetalae</taxon>
        <taxon>asterids</taxon>
        <taxon>campanulids</taxon>
        <taxon>Apiales</taxon>
        <taxon>Apiaceae</taxon>
        <taxon>Apioideae</taxon>
        <taxon>Scandiceae</taxon>
        <taxon>Daucinae</taxon>
        <taxon>Daucus</taxon>
        <taxon>Daucus sect. Daucus</taxon>
    </lineage>
</organism>
<dbReference type="Pfam" id="PF02458">
    <property type="entry name" value="Transferase"/>
    <property type="match status" value="1"/>
</dbReference>
<dbReference type="PANTHER" id="PTHR31623">
    <property type="entry name" value="F21J9.9"/>
    <property type="match status" value="1"/>
</dbReference>
<dbReference type="STRING" id="79200.A0A166JCQ6"/>
<dbReference type="EMBL" id="LNRQ01000001">
    <property type="protein sequence ID" value="KZN12025.1"/>
    <property type="molecule type" value="Genomic_DNA"/>
</dbReference>
<evidence type="ECO:0000256" key="3">
    <source>
        <dbReference type="ARBA" id="ARBA00023315"/>
    </source>
</evidence>
<dbReference type="GO" id="GO:0016746">
    <property type="term" value="F:acyltransferase activity"/>
    <property type="evidence" value="ECO:0007669"/>
    <property type="project" value="UniProtKB-KW"/>
</dbReference>
<dbReference type="KEGG" id="dcr:108193594"/>
<sequence>MEVKMLSRKMVKPANPTPDHLVASKVSFFDQMQPPVYIPSIYFFKSGSTCRDRLEASLSETLTRFYPLAGRLSVDGTSVNYNDEGIEYLEAEVLDVTLAELLEKAPTNLELLHGLVPWDVQKATLDKSAIMGIQLTMFKCGGLVISTVTSHIMLDGFSGSTFFREWSVACRAGLSEVMVPNFGMPLVFPRKDLSGLIKPSGSPFMRNVKIVTKRFVFHQKTIVGLKSEVRASSKNVLSPSRVEVIACAVWKVLISIDQSNHGILRDSTLCTSVNLRGRTGIKEIPQNVFGNFYFQIPTRFKTENITKPEDLELHQLVSLFSSTIKTEIMDCSKISDPNELMAKVAKNINIIREDRGNNRVNSRFFNTLCNFPMYDVDFGWGEPEWVGVTNVPVELVVLMDSKCRTKVEAMVSLTEADMHRFENHPDIVALTSLMESSP</sequence>
<keyword evidence="2" id="KW-0808">Transferase</keyword>
<evidence type="ECO:0000256" key="2">
    <source>
        <dbReference type="ARBA" id="ARBA00022679"/>
    </source>
</evidence>
<evidence type="ECO:0000256" key="1">
    <source>
        <dbReference type="ARBA" id="ARBA00009861"/>
    </source>
</evidence>
<dbReference type="EMBL" id="CP093343">
    <property type="protein sequence ID" value="WOG85903.1"/>
    <property type="molecule type" value="Genomic_DNA"/>
</dbReference>
<comment type="similarity">
    <text evidence="1">Belongs to the plant acyltransferase family.</text>
</comment>
<protein>
    <submittedName>
        <fullName evidence="4">Uncharacterized protein</fullName>
    </submittedName>
</protein>
<dbReference type="Proteomes" id="UP000077755">
    <property type="component" value="Chromosome 1"/>
</dbReference>
<accession>A0A166JCQ6</accession>
<dbReference type="OrthoDB" id="671439at2759"/>
<dbReference type="OMA" id="SWCRFPW"/>
<gene>
    <name evidence="4" type="ORF">DCAR_004681</name>
    <name evidence="5" type="ORF">DCAR_0105096</name>
</gene>
<dbReference type="PANTHER" id="PTHR31623:SF83">
    <property type="entry name" value="ACETYL-COA-BENZYLALCOHOL ACETYLTRANSFERASE-LIKE"/>
    <property type="match status" value="1"/>
</dbReference>
<dbReference type="Gramene" id="KZN12025">
    <property type="protein sequence ID" value="KZN12025"/>
    <property type="gene ID" value="DCAR_004681"/>
</dbReference>
<dbReference type="Gene3D" id="3.30.559.10">
    <property type="entry name" value="Chloramphenicol acetyltransferase-like domain"/>
    <property type="match status" value="2"/>
</dbReference>
<evidence type="ECO:0000313" key="6">
    <source>
        <dbReference type="Proteomes" id="UP000077755"/>
    </source>
</evidence>
<reference evidence="5" key="2">
    <citation type="submission" date="2022-03" db="EMBL/GenBank/DDBJ databases">
        <title>Draft title - Genomic analysis of global carrot germplasm unveils the trajectory of domestication and the origin of high carotenoid orange carrot.</title>
        <authorList>
            <person name="Iorizzo M."/>
            <person name="Ellison S."/>
            <person name="Senalik D."/>
            <person name="Macko-Podgorni A."/>
            <person name="Grzebelus D."/>
            <person name="Bostan H."/>
            <person name="Rolling W."/>
            <person name="Curaba J."/>
            <person name="Simon P."/>
        </authorList>
    </citation>
    <scope>NUCLEOTIDE SEQUENCE</scope>
    <source>
        <tissue evidence="5">Leaf</tissue>
    </source>
</reference>
<dbReference type="InterPro" id="IPR023213">
    <property type="entry name" value="CAT-like_dom_sf"/>
</dbReference>
<evidence type="ECO:0000313" key="5">
    <source>
        <dbReference type="EMBL" id="WOG85903.1"/>
    </source>
</evidence>